<name>A0AAE0DKF2_9LECA</name>
<evidence type="ECO:0000313" key="2">
    <source>
        <dbReference type="EMBL" id="KAK3170278.1"/>
    </source>
</evidence>
<gene>
    <name evidence="2" type="ORF">OEA41_009665</name>
</gene>
<protein>
    <submittedName>
        <fullName evidence="2">Uncharacterized protein</fullName>
    </submittedName>
</protein>
<feature type="region of interest" description="Disordered" evidence="1">
    <location>
        <begin position="1"/>
        <end position="21"/>
    </location>
</feature>
<feature type="compositionally biased region" description="Acidic residues" evidence="1">
    <location>
        <begin position="59"/>
        <end position="68"/>
    </location>
</feature>
<evidence type="ECO:0000313" key="3">
    <source>
        <dbReference type="Proteomes" id="UP001276659"/>
    </source>
</evidence>
<dbReference type="EMBL" id="JASNWA010000009">
    <property type="protein sequence ID" value="KAK3170278.1"/>
    <property type="molecule type" value="Genomic_DNA"/>
</dbReference>
<feature type="region of interest" description="Disordered" evidence="1">
    <location>
        <begin position="43"/>
        <end position="79"/>
    </location>
</feature>
<dbReference type="Proteomes" id="UP001276659">
    <property type="component" value="Unassembled WGS sequence"/>
</dbReference>
<keyword evidence="3" id="KW-1185">Reference proteome</keyword>
<proteinExistence type="predicted"/>
<comment type="caution">
    <text evidence="2">The sequence shown here is derived from an EMBL/GenBank/DDBJ whole genome shotgun (WGS) entry which is preliminary data.</text>
</comment>
<dbReference type="AlphaFoldDB" id="A0AAE0DKF2"/>
<organism evidence="2 3">
    <name type="scientific">Lepraria neglecta</name>
    <dbReference type="NCBI Taxonomy" id="209136"/>
    <lineage>
        <taxon>Eukaryota</taxon>
        <taxon>Fungi</taxon>
        <taxon>Dikarya</taxon>
        <taxon>Ascomycota</taxon>
        <taxon>Pezizomycotina</taxon>
        <taxon>Lecanoromycetes</taxon>
        <taxon>OSLEUM clade</taxon>
        <taxon>Lecanoromycetidae</taxon>
        <taxon>Lecanorales</taxon>
        <taxon>Lecanorineae</taxon>
        <taxon>Stereocaulaceae</taxon>
        <taxon>Lepraria</taxon>
    </lineage>
</organism>
<sequence length="210" mass="22620">MTAPTPEESLGPFGALAPDLNGTEVGTGGKVLYRCLSNRDETQATAVRPDNSIATPDAGDTDDTDTDTDGSTALRKGLGHRQQLRRYFGGAGWEPGFAQHSADVCGGPHRLGTILTDCVDSDVLPSLKDPSTPQYHPYRHTTNQLAGQATEIAEISSRIPQSVMIRKISKNYKKVEVEDEEGFGIDNVKNKRPLLRSTNKLSLSTAGEKP</sequence>
<evidence type="ECO:0000256" key="1">
    <source>
        <dbReference type="SAM" id="MobiDB-lite"/>
    </source>
</evidence>
<reference evidence="2" key="1">
    <citation type="submission" date="2022-11" db="EMBL/GenBank/DDBJ databases">
        <title>Chromosomal genome sequence assembly and mating type (MAT) locus characterization of the leprose asexual lichenized fungus Lepraria neglecta (Nyl.) Erichsen.</title>
        <authorList>
            <person name="Allen J.L."/>
            <person name="Pfeffer B."/>
        </authorList>
    </citation>
    <scope>NUCLEOTIDE SEQUENCE</scope>
    <source>
        <strain evidence="2">Allen 5258</strain>
    </source>
</reference>
<accession>A0AAE0DKF2</accession>